<protein>
    <submittedName>
        <fullName evidence="1">Uncharacterized protein</fullName>
    </submittedName>
</protein>
<evidence type="ECO:0000313" key="1">
    <source>
        <dbReference type="EMBL" id="KAJ9058582.1"/>
    </source>
</evidence>
<accession>A0ACC2S868</accession>
<organism evidence="1 2">
    <name type="scientific">Entomophthora muscae</name>
    <dbReference type="NCBI Taxonomy" id="34485"/>
    <lineage>
        <taxon>Eukaryota</taxon>
        <taxon>Fungi</taxon>
        <taxon>Fungi incertae sedis</taxon>
        <taxon>Zoopagomycota</taxon>
        <taxon>Entomophthoromycotina</taxon>
        <taxon>Entomophthoromycetes</taxon>
        <taxon>Entomophthorales</taxon>
        <taxon>Entomophthoraceae</taxon>
        <taxon>Entomophthora</taxon>
    </lineage>
</organism>
<keyword evidence="2" id="KW-1185">Reference proteome</keyword>
<name>A0ACC2S868_9FUNG</name>
<sequence length="432" mass="48138">MKLPKNPLLEYLGYKWLFWIVLTTMVFTSISMGSHADLGTTAESQFLDSSWRHVIPGVWYTATLLSNNPPIQEETKVYGFITQVTKPQVFCPLASAFLLCYLGVYFFLGRFNLLLDRYRLLGELFHLGMISLPVGSLVMGLNPSAIIHHLGRLLPSGWVPDISILTNKCQYPSSGIEIQAPVDKTEAFVYYCPPDALFGPVHFTEYPCKPDHEPWTLKDLQWYTCPDAPKDPYQIICDVREITIYPLIFNGKYNNPVAYLVPMEPPLTPKPTISTPPTSDATRQSSLFLGVLYLALAGLIDSALPAAGPWAVAGKPLSYQIKLGPIIWWAMTVPASTSPLSEESSQYSWYPDTCKPLAIHGQKEGFSPRKAVDNAFHTVGCFIFIWASWLSRKFWALTTTMSNFPEITGFRSAGILTSVIGFIGWLTGLASS</sequence>
<evidence type="ECO:0000313" key="2">
    <source>
        <dbReference type="Proteomes" id="UP001165960"/>
    </source>
</evidence>
<dbReference type="Proteomes" id="UP001165960">
    <property type="component" value="Unassembled WGS sequence"/>
</dbReference>
<comment type="caution">
    <text evidence="1">The sequence shown here is derived from an EMBL/GenBank/DDBJ whole genome shotgun (WGS) entry which is preliminary data.</text>
</comment>
<proteinExistence type="predicted"/>
<dbReference type="EMBL" id="QTSX02005717">
    <property type="protein sequence ID" value="KAJ9058582.1"/>
    <property type="molecule type" value="Genomic_DNA"/>
</dbReference>
<reference evidence="1" key="1">
    <citation type="submission" date="2022-04" db="EMBL/GenBank/DDBJ databases">
        <title>Genome of the entomopathogenic fungus Entomophthora muscae.</title>
        <authorList>
            <person name="Elya C."/>
            <person name="Lovett B.R."/>
            <person name="Lee E."/>
            <person name="Macias A.M."/>
            <person name="Hajek A.E."/>
            <person name="De Bivort B.L."/>
            <person name="Kasson M.T."/>
            <person name="De Fine Licht H.H."/>
            <person name="Stajich J.E."/>
        </authorList>
    </citation>
    <scope>NUCLEOTIDE SEQUENCE</scope>
    <source>
        <strain evidence="1">Berkeley</strain>
    </source>
</reference>
<gene>
    <name evidence="1" type="ORF">DSO57_1011034</name>
</gene>